<keyword evidence="11" id="KW-0812">Transmembrane</keyword>
<dbReference type="Pfam" id="PF09335">
    <property type="entry name" value="VTT_dom"/>
    <property type="match status" value="1"/>
</dbReference>
<dbReference type="CDD" id="cd09140">
    <property type="entry name" value="PLDc_vPLD1_2_like_bac_1"/>
    <property type="match status" value="1"/>
</dbReference>
<dbReference type="CDD" id="cd09143">
    <property type="entry name" value="PLDc_vPLD1_2_like_bac_2"/>
    <property type="match status" value="1"/>
</dbReference>
<dbReference type="InterPro" id="IPR025202">
    <property type="entry name" value="PLD-like_dom"/>
</dbReference>
<feature type="region of interest" description="Disordered" evidence="10">
    <location>
        <begin position="17"/>
        <end position="39"/>
    </location>
</feature>
<dbReference type="Proteomes" id="UP000464751">
    <property type="component" value="Chromosome"/>
</dbReference>
<evidence type="ECO:0000313" key="14">
    <source>
        <dbReference type="Proteomes" id="UP000464751"/>
    </source>
</evidence>
<keyword evidence="14" id="KW-1185">Reference proteome</keyword>
<reference evidence="13 14" key="1">
    <citation type="submission" date="2020-02" db="EMBL/GenBank/DDBJ databases">
        <authorList>
            <person name="Li G."/>
        </authorList>
    </citation>
    <scope>NUCLEOTIDE SEQUENCE [LARGE SCALE GENOMIC DNA]</scope>
    <source>
        <strain evidence="13 14">DSM 102029</strain>
    </source>
</reference>
<comment type="catalytic activity">
    <reaction evidence="1">
        <text>a 1,2-diacyl-sn-glycero-3-phosphocholine + H2O = a 1,2-diacyl-sn-glycero-3-phosphate + choline + H(+)</text>
        <dbReference type="Rhea" id="RHEA:14445"/>
        <dbReference type="ChEBI" id="CHEBI:15354"/>
        <dbReference type="ChEBI" id="CHEBI:15377"/>
        <dbReference type="ChEBI" id="CHEBI:15378"/>
        <dbReference type="ChEBI" id="CHEBI:57643"/>
        <dbReference type="ChEBI" id="CHEBI:58608"/>
        <dbReference type="EC" id="3.1.4.4"/>
    </reaction>
</comment>
<evidence type="ECO:0000256" key="2">
    <source>
        <dbReference type="ARBA" id="ARBA00003145"/>
    </source>
</evidence>
<dbReference type="SUPFAM" id="SSF56024">
    <property type="entry name" value="Phospholipase D/nuclease"/>
    <property type="match status" value="2"/>
</dbReference>
<evidence type="ECO:0000256" key="4">
    <source>
        <dbReference type="ARBA" id="ARBA00018392"/>
    </source>
</evidence>
<keyword evidence="8" id="KW-0443">Lipid metabolism</keyword>
<dbReference type="Pfam" id="PF13091">
    <property type="entry name" value="PLDc_2"/>
    <property type="match status" value="1"/>
</dbReference>
<evidence type="ECO:0000256" key="3">
    <source>
        <dbReference type="ARBA" id="ARBA00004613"/>
    </source>
</evidence>
<dbReference type="EMBL" id="CP048630">
    <property type="protein sequence ID" value="QIB33790.1"/>
    <property type="molecule type" value="Genomic_DNA"/>
</dbReference>
<feature type="transmembrane region" description="Helical" evidence="11">
    <location>
        <begin position="667"/>
        <end position="689"/>
    </location>
</feature>
<evidence type="ECO:0000313" key="13">
    <source>
        <dbReference type="EMBL" id="QIB33790.1"/>
    </source>
</evidence>
<dbReference type="Gene3D" id="3.30.870.10">
    <property type="entry name" value="Endonuclease Chain A"/>
    <property type="match status" value="2"/>
</dbReference>
<dbReference type="InterPro" id="IPR001736">
    <property type="entry name" value="PLipase_D/transphosphatidylase"/>
</dbReference>
<organism evidence="13 14">
    <name type="scientific">Ancylobacter pratisalsi</name>
    <dbReference type="NCBI Taxonomy" id="1745854"/>
    <lineage>
        <taxon>Bacteria</taxon>
        <taxon>Pseudomonadati</taxon>
        <taxon>Pseudomonadota</taxon>
        <taxon>Alphaproteobacteria</taxon>
        <taxon>Hyphomicrobiales</taxon>
        <taxon>Xanthobacteraceae</taxon>
        <taxon>Ancylobacter</taxon>
    </lineage>
</organism>
<dbReference type="KEGG" id="apra:G3A50_08805"/>
<dbReference type="PANTHER" id="PTHR18896:SF76">
    <property type="entry name" value="PHOSPHOLIPASE"/>
    <property type="match status" value="1"/>
</dbReference>
<feature type="transmembrane region" description="Helical" evidence="11">
    <location>
        <begin position="516"/>
        <end position="536"/>
    </location>
</feature>
<feature type="transmembrane region" description="Helical" evidence="11">
    <location>
        <begin position="593"/>
        <end position="614"/>
    </location>
</feature>
<feature type="domain" description="PLD phosphodiesterase" evidence="12">
    <location>
        <begin position="381"/>
        <end position="408"/>
    </location>
</feature>
<feature type="domain" description="PLD phosphodiesterase" evidence="12">
    <location>
        <begin position="162"/>
        <end position="189"/>
    </location>
</feature>
<accession>A0A6P1YLD3</accession>
<gene>
    <name evidence="13" type="ORF">G3A50_08805</name>
</gene>
<dbReference type="GO" id="GO:0005576">
    <property type="term" value="C:extracellular region"/>
    <property type="evidence" value="ECO:0007669"/>
    <property type="project" value="UniProtKB-SubCell"/>
</dbReference>
<evidence type="ECO:0000256" key="1">
    <source>
        <dbReference type="ARBA" id="ARBA00000798"/>
    </source>
</evidence>
<dbReference type="PROSITE" id="PS50035">
    <property type="entry name" value="PLD"/>
    <property type="match status" value="2"/>
</dbReference>
<keyword evidence="5" id="KW-0964">Secreted</keyword>
<evidence type="ECO:0000256" key="10">
    <source>
        <dbReference type="SAM" id="MobiDB-lite"/>
    </source>
</evidence>
<dbReference type="AlphaFoldDB" id="A0A6P1YLD3"/>
<keyword evidence="11" id="KW-0472">Membrane</keyword>
<feature type="transmembrane region" description="Helical" evidence="11">
    <location>
        <begin position="701"/>
        <end position="725"/>
    </location>
</feature>
<evidence type="ECO:0000256" key="9">
    <source>
        <dbReference type="ARBA" id="ARBA00029594"/>
    </source>
</evidence>
<dbReference type="GO" id="GO:0004630">
    <property type="term" value="F:phospholipase D activity"/>
    <property type="evidence" value="ECO:0007669"/>
    <property type="project" value="UniProtKB-EC"/>
</dbReference>
<keyword evidence="6" id="KW-0677">Repeat</keyword>
<evidence type="ECO:0000259" key="12">
    <source>
        <dbReference type="PROSITE" id="PS50035"/>
    </source>
</evidence>
<dbReference type="Pfam" id="PF00614">
    <property type="entry name" value="PLDc"/>
    <property type="match status" value="1"/>
</dbReference>
<keyword evidence="11" id="KW-1133">Transmembrane helix</keyword>
<dbReference type="SMART" id="SM00155">
    <property type="entry name" value="PLDc"/>
    <property type="match status" value="2"/>
</dbReference>
<sequence length="732" mass="80053">MSQHSLQLAEDLVESALAERPVPPTVAPPERLGEGPLLRPGRNTWKVEQAARASVLVDGGAYFGALRQAMTMARDTIHICGWDLDSRMKLVDESGEAKDGLPETLADFLSALVKRNPRLRVRLLLWDYSVLFAFERELTPLYSFLWSTPAQIELCLDDALPLGASHHQKVVVIDDAIAFSGGLDLTRRRWDVSEHLPDDPRRTDPTGARYAPFHDVQMAVDGPAARALGKLFLQRWQRAACERLPSSRPNRGADRWPDRLVPDFHDVGIGIARTLPAYPDAAEVREVETLFFDMVDVAERYIYIENQFFTCEHITGRLVERMSARPELEVVIVMPQGYRGWFEHRAMGIGRQRVLEKFAAAGMARRVRMLYPESVASNEATPIMVHSKVTIIDDRILRIGSANLCNRSMGFDSECDLVVDAADEKQRAAVAAVRDRLLAEHVGMSPEEVGAIVERTGSLAAVLDASDEKAARRLVEVSSSAGSDEFSMPAIDALADPIEPIYDERPEPEAPGRLKWIIPVVAAVAVIVALVLAWSYSPFTEPEKIIGALEGLSQHPWAPALMVVIFVLGGLVVFPVTVLMVATVAVFGGWSGAILAAIGALASAAVTFGIGRYLGAGLVRRFIGPRIGRIRRGLADQGVLTVATMRLVPIAPFTFVNLVAGAAELRFIDYMLGSAIGMLPGLVVMTALGRQIVELVTAPSLLSVAALIGVIMLWVLCSFGLQLLVSRFRRTA</sequence>
<evidence type="ECO:0000256" key="7">
    <source>
        <dbReference type="ARBA" id="ARBA00022801"/>
    </source>
</evidence>
<evidence type="ECO:0000256" key="11">
    <source>
        <dbReference type="SAM" id="Phobius"/>
    </source>
</evidence>
<protein>
    <recommendedName>
        <fullName evidence="4">Phospholipase D</fullName>
    </recommendedName>
    <alternativeName>
        <fullName evidence="9">Choline phosphatase</fullName>
    </alternativeName>
</protein>
<comment type="function">
    <text evidence="2">Could be a virulence factor.</text>
</comment>
<dbReference type="InterPro" id="IPR015679">
    <property type="entry name" value="PLipase_D_fam"/>
</dbReference>
<dbReference type="PANTHER" id="PTHR18896">
    <property type="entry name" value="PHOSPHOLIPASE D"/>
    <property type="match status" value="1"/>
</dbReference>
<dbReference type="InterPro" id="IPR032816">
    <property type="entry name" value="VTT_dom"/>
</dbReference>
<keyword evidence="7" id="KW-0378">Hydrolase</keyword>
<evidence type="ECO:0000256" key="6">
    <source>
        <dbReference type="ARBA" id="ARBA00022737"/>
    </source>
</evidence>
<evidence type="ECO:0000256" key="8">
    <source>
        <dbReference type="ARBA" id="ARBA00023098"/>
    </source>
</evidence>
<name>A0A6P1YLD3_9HYPH</name>
<evidence type="ECO:0000256" key="5">
    <source>
        <dbReference type="ARBA" id="ARBA00022525"/>
    </source>
</evidence>
<proteinExistence type="predicted"/>
<dbReference type="RefSeq" id="WP_163074885.1">
    <property type="nucleotide sequence ID" value="NZ_CP048630.1"/>
</dbReference>
<comment type="subcellular location">
    <subcellularLocation>
        <location evidence="3">Secreted</location>
    </subcellularLocation>
</comment>
<feature type="transmembrane region" description="Helical" evidence="11">
    <location>
        <begin position="557"/>
        <end position="587"/>
    </location>
</feature>
<dbReference type="GO" id="GO:0009395">
    <property type="term" value="P:phospholipid catabolic process"/>
    <property type="evidence" value="ECO:0007669"/>
    <property type="project" value="TreeGrafter"/>
</dbReference>